<comment type="caution">
    <text evidence="1">The sequence shown here is derived from an EMBL/GenBank/DDBJ whole genome shotgun (WGS) entry which is preliminary data.</text>
</comment>
<dbReference type="Proteomes" id="UP001597118">
    <property type="component" value="Unassembled WGS sequence"/>
</dbReference>
<name>A0ABW4IIY6_9SPHI</name>
<evidence type="ECO:0000313" key="2">
    <source>
        <dbReference type="Proteomes" id="UP001597118"/>
    </source>
</evidence>
<proteinExistence type="predicted"/>
<organism evidence="1 2">
    <name type="scientific">Pseudopedobacter beijingensis</name>
    <dbReference type="NCBI Taxonomy" id="1207056"/>
    <lineage>
        <taxon>Bacteria</taxon>
        <taxon>Pseudomonadati</taxon>
        <taxon>Bacteroidota</taxon>
        <taxon>Sphingobacteriia</taxon>
        <taxon>Sphingobacteriales</taxon>
        <taxon>Sphingobacteriaceae</taxon>
        <taxon>Pseudopedobacter</taxon>
    </lineage>
</organism>
<gene>
    <name evidence="1" type="ORF">ACFSAH_19085</name>
</gene>
<reference evidence="2" key="1">
    <citation type="journal article" date="2019" name="Int. J. Syst. Evol. Microbiol.">
        <title>The Global Catalogue of Microorganisms (GCM) 10K type strain sequencing project: providing services to taxonomists for standard genome sequencing and annotation.</title>
        <authorList>
            <consortium name="The Broad Institute Genomics Platform"/>
            <consortium name="The Broad Institute Genome Sequencing Center for Infectious Disease"/>
            <person name="Wu L."/>
            <person name="Ma J."/>
        </authorList>
    </citation>
    <scope>NUCLEOTIDE SEQUENCE [LARGE SCALE GENOMIC DNA]</scope>
    <source>
        <strain evidence="2">CCUG 53762</strain>
    </source>
</reference>
<dbReference type="EMBL" id="JBHUDG010000051">
    <property type="protein sequence ID" value="MFD1631984.1"/>
    <property type="molecule type" value="Genomic_DNA"/>
</dbReference>
<protein>
    <submittedName>
        <fullName evidence="1">SatD family protein</fullName>
    </submittedName>
</protein>
<dbReference type="InterPro" id="IPR032580">
    <property type="entry name" value="SatD"/>
</dbReference>
<dbReference type="RefSeq" id="WP_379664306.1">
    <property type="nucleotide sequence ID" value="NZ_JBHUDG010000051.1"/>
</dbReference>
<keyword evidence="2" id="KW-1185">Reference proteome</keyword>
<evidence type="ECO:0000313" key="1">
    <source>
        <dbReference type="EMBL" id="MFD1631984.1"/>
    </source>
</evidence>
<dbReference type="Pfam" id="PF16264">
    <property type="entry name" value="SatD"/>
    <property type="match status" value="1"/>
</dbReference>
<sequence>MIAIITGDIVNSQKAKPEKWVIALESTLNQYAGKDNWEIYRGDSFQAEIPVNNLFNALIGIKTAIKSIPPIDVRMGIGVGEKDYTNKSLTKSNGQALVFSGKVFDALKKETLAIQTPWEEVNEQLNVILELISFIMNDWNHNLSWLINQALTHQDLAQVELAEKLNKKQSQISRDLKRAGYEYILRTINYCQKTLSEKC</sequence>
<accession>A0ABW4IIY6</accession>